<accession>A0A0F9IHK2</accession>
<evidence type="ECO:0000313" key="1">
    <source>
        <dbReference type="EMBL" id="KKM19299.1"/>
    </source>
</evidence>
<reference evidence="1" key="1">
    <citation type="journal article" date="2015" name="Nature">
        <title>Complex archaea that bridge the gap between prokaryotes and eukaryotes.</title>
        <authorList>
            <person name="Spang A."/>
            <person name="Saw J.H."/>
            <person name="Jorgensen S.L."/>
            <person name="Zaremba-Niedzwiedzka K."/>
            <person name="Martijn J."/>
            <person name="Lind A.E."/>
            <person name="van Eijk R."/>
            <person name="Schleper C."/>
            <person name="Guy L."/>
            <person name="Ettema T.J."/>
        </authorList>
    </citation>
    <scope>NUCLEOTIDE SEQUENCE</scope>
</reference>
<organism evidence="1">
    <name type="scientific">marine sediment metagenome</name>
    <dbReference type="NCBI Taxonomy" id="412755"/>
    <lineage>
        <taxon>unclassified sequences</taxon>
        <taxon>metagenomes</taxon>
        <taxon>ecological metagenomes</taxon>
    </lineage>
</organism>
<name>A0A0F9IHK2_9ZZZZ</name>
<dbReference type="EMBL" id="LAZR01014022">
    <property type="protein sequence ID" value="KKM19299.1"/>
    <property type="molecule type" value="Genomic_DNA"/>
</dbReference>
<comment type="caution">
    <text evidence="1">The sequence shown here is derived from an EMBL/GenBank/DDBJ whole genome shotgun (WGS) entry which is preliminary data.</text>
</comment>
<gene>
    <name evidence="1" type="ORF">LCGC14_1657070</name>
</gene>
<sequence>MINLSDYDLVPHKTDSVKVGQIYGMFTVLAIGKSLSKKRALIIVQCSCGNPPKKVEMNNLKAGKSTSCGCVNKKIHTTHGFNKHPLHARWLSMMYRCENPKFPGYDRYGARGIKVCERWHDIRNFIEDMNDTFRKYLQIERIDNDGDYTPNNCKWGTRSEQALNRHTCHKITFQGRTMSISEWSKETGIKYNCLSSRILNQGMSPEEALTRPVLTHEESARNALKCRWDK</sequence>
<proteinExistence type="predicted"/>
<dbReference type="AlphaFoldDB" id="A0A0F9IHK2"/>
<protein>
    <submittedName>
        <fullName evidence="1">Uncharacterized protein</fullName>
    </submittedName>
</protein>